<sequence length="152" mass="17562">MDKYMGLYYEMGERAGLEKLAERTYKYNIIDSRISQFFEIGMLSYFEEMFLAFLVDLLGGKPYDSKAMAYAHRHINIGDSHFDAFLENMTLAMRHELMPQCVIDRLMVLIEPTRDDVCGRSKLISPDSQTKSCPHGKSKHDDNPPLCHCNIQ</sequence>
<comment type="caution">
    <text evidence="1">The sequence shown here is derived from an EMBL/GenBank/DDBJ whole genome shotgun (WGS) entry which is preliminary data.</text>
</comment>
<name>A0ACC2RE39_9FUNG</name>
<gene>
    <name evidence="1" type="ORF">DSO57_1035847</name>
</gene>
<organism evidence="1 2">
    <name type="scientific">Entomophthora muscae</name>
    <dbReference type="NCBI Taxonomy" id="34485"/>
    <lineage>
        <taxon>Eukaryota</taxon>
        <taxon>Fungi</taxon>
        <taxon>Fungi incertae sedis</taxon>
        <taxon>Zoopagomycota</taxon>
        <taxon>Entomophthoromycotina</taxon>
        <taxon>Entomophthoromycetes</taxon>
        <taxon>Entomophthorales</taxon>
        <taxon>Entomophthoraceae</taxon>
        <taxon>Entomophthora</taxon>
    </lineage>
</organism>
<evidence type="ECO:0000313" key="1">
    <source>
        <dbReference type="EMBL" id="KAJ9048352.1"/>
    </source>
</evidence>
<accession>A0ACC2RE39</accession>
<dbReference type="EMBL" id="QTSX02007427">
    <property type="protein sequence ID" value="KAJ9048352.1"/>
    <property type="molecule type" value="Genomic_DNA"/>
</dbReference>
<dbReference type="Proteomes" id="UP001165960">
    <property type="component" value="Unassembled WGS sequence"/>
</dbReference>
<reference evidence="1" key="1">
    <citation type="submission" date="2022-04" db="EMBL/GenBank/DDBJ databases">
        <title>Genome of the entomopathogenic fungus Entomophthora muscae.</title>
        <authorList>
            <person name="Elya C."/>
            <person name="Lovett B.R."/>
            <person name="Lee E."/>
            <person name="Macias A.M."/>
            <person name="Hajek A.E."/>
            <person name="De Bivort B.L."/>
            <person name="Kasson M.T."/>
            <person name="De Fine Licht H.H."/>
            <person name="Stajich J.E."/>
        </authorList>
    </citation>
    <scope>NUCLEOTIDE SEQUENCE</scope>
    <source>
        <strain evidence="1">Berkeley</strain>
    </source>
</reference>
<evidence type="ECO:0000313" key="2">
    <source>
        <dbReference type="Proteomes" id="UP001165960"/>
    </source>
</evidence>
<keyword evidence="2" id="KW-1185">Reference proteome</keyword>
<proteinExistence type="predicted"/>
<protein>
    <submittedName>
        <fullName evidence="1">Uncharacterized protein</fullName>
    </submittedName>
</protein>